<sequence length="191" mass="22145">MAYLSLKRTKPALQRNDDPVVEVVERSGFDDFGFMVFRTDYSNAQRWEQWDKKFHQRLDASLERASGGKKIEEKCLIPNYEDDDLDSADYHKIQRVFKGFWDSEGVPPGLDTGICLVVDTLAMESMTSDKPWVYALDLKFDHRIQVPVGQYPGYFRVAVDSILTELYPMLTAMSPRQLWPSDNRIWESAVH</sequence>
<evidence type="ECO:0000313" key="2">
    <source>
        <dbReference type="Proteomes" id="UP001149165"/>
    </source>
</evidence>
<dbReference type="AlphaFoldDB" id="A0A9W9FU60"/>
<accession>A0A9W9FU60</accession>
<gene>
    <name evidence="1" type="ORF">N7456_003196</name>
</gene>
<dbReference type="Proteomes" id="UP001149165">
    <property type="component" value="Unassembled WGS sequence"/>
</dbReference>
<evidence type="ECO:0000313" key="1">
    <source>
        <dbReference type="EMBL" id="KAJ5106521.1"/>
    </source>
</evidence>
<dbReference type="EMBL" id="JAPQKH010000003">
    <property type="protein sequence ID" value="KAJ5106521.1"/>
    <property type="molecule type" value="Genomic_DNA"/>
</dbReference>
<proteinExistence type="predicted"/>
<comment type="caution">
    <text evidence="1">The sequence shown here is derived from an EMBL/GenBank/DDBJ whole genome shotgun (WGS) entry which is preliminary data.</text>
</comment>
<keyword evidence="2" id="KW-1185">Reference proteome</keyword>
<dbReference type="OrthoDB" id="4869816at2759"/>
<organism evidence="1 2">
    <name type="scientific">Penicillium angulare</name>
    <dbReference type="NCBI Taxonomy" id="116970"/>
    <lineage>
        <taxon>Eukaryota</taxon>
        <taxon>Fungi</taxon>
        <taxon>Dikarya</taxon>
        <taxon>Ascomycota</taxon>
        <taxon>Pezizomycotina</taxon>
        <taxon>Eurotiomycetes</taxon>
        <taxon>Eurotiomycetidae</taxon>
        <taxon>Eurotiales</taxon>
        <taxon>Aspergillaceae</taxon>
        <taxon>Penicillium</taxon>
    </lineage>
</organism>
<name>A0A9W9FU60_9EURO</name>
<reference evidence="1" key="2">
    <citation type="journal article" date="2023" name="IMA Fungus">
        <title>Comparative genomic study of the Penicillium genus elucidates a diverse pangenome and 15 lateral gene transfer events.</title>
        <authorList>
            <person name="Petersen C."/>
            <person name="Sorensen T."/>
            <person name="Nielsen M.R."/>
            <person name="Sondergaard T.E."/>
            <person name="Sorensen J.L."/>
            <person name="Fitzpatrick D.A."/>
            <person name="Frisvad J.C."/>
            <person name="Nielsen K.L."/>
        </authorList>
    </citation>
    <scope>NUCLEOTIDE SEQUENCE</scope>
    <source>
        <strain evidence="1">IBT 30069</strain>
    </source>
</reference>
<protein>
    <submittedName>
        <fullName evidence="1">Uncharacterized protein</fullName>
    </submittedName>
</protein>
<reference evidence="1" key="1">
    <citation type="submission" date="2022-11" db="EMBL/GenBank/DDBJ databases">
        <authorList>
            <person name="Petersen C."/>
        </authorList>
    </citation>
    <scope>NUCLEOTIDE SEQUENCE</scope>
    <source>
        <strain evidence="1">IBT 30069</strain>
    </source>
</reference>